<evidence type="ECO:0000313" key="3">
    <source>
        <dbReference type="Proteomes" id="UP001163687"/>
    </source>
</evidence>
<reference evidence="2" key="1">
    <citation type="submission" date="2022-03" db="EMBL/GenBank/DDBJ databases">
        <title>Complete genome sequence of Caldinitratiruptor microaerophilus.</title>
        <authorList>
            <person name="Mukaiyama R."/>
            <person name="Nishiyama T."/>
            <person name="Ueda K."/>
        </authorList>
    </citation>
    <scope>NUCLEOTIDE SEQUENCE</scope>
    <source>
        <strain evidence="2">JCM 16183</strain>
    </source>
</reference>
<dbReference type="Gene3D" id="6.10.250.3150">
    <property type="match status" value="1"/>
</dbReference>
<evidence type="ECO:0000313" key="2">
    <source>
        <dbReference type="EMBL" id="BDG62432.1"/>
    </source>
</evidence>
<feature type="coiled-coil region" evidence="1">
    <location>
        <begin position="151"/>
        <end position="181"/>
    </location>
</feature>
<keyword evidence="1" id="KW-0175">Coiled coil</keyword>
<keyword evidence="3" id="KW-1185">Reference proteome</keyword>
<dbReference type="EMBL" id="AP025628">
    <property type="protein sequence ID" value="BDG62432.1"/>
    <property type="molecule type" value="Genomic_DNA"/>
</dbReference>
<sequence length="393" mass="41976">MGPQRRILPRGLALAILAAILLQVPAVGGAPSPQPVSGAAEWRRLQEALAGLEVQEKAILADLFRLQRAAEEAKARLGDLETRRQSAEAALAAARDELDRARVLHARRRDEAARLLRLVQHLGPASYLGVLLGAESWTDFTARLGAVTVAVRSVRQGLRRLREAEAELRRREGELAAREAQLAAAVEAERAGLARLVDARAEREAALAALGSERERYLDRLAALERGWLDFVQPLVQRMGTAFRRLAGEVREIPGARVALGGGGVRLRVPEAGLNQLLAADPDLRGFRFRLEDGGARLEAPELALTLRGRFAIDGGAVLVYEVEGAELAGVALDSGAVREALGGRGLAVDLSPVLGPWRLHAVRVDGGELEFTVGIGLGRDPRPPAVAGGMAA</sequence>
<organism evidence="2 3">
    <name type="scientific">Caldinitratiruptor microaerophilus</name>
    <dbReference type="NCBI Taxonomy" id="671077"/>
    <lineage>
        <taxon>Bacteria</taxon>
        <taxon>Bacillati</taxon>
        <taxon>Bacillota</taxon>
        <taxon>Clostridia</taxon>
        <taxon>Eubacteriales</taxon>
        <taxon>Symbiobacteriaceae</taxon>
        <taxon>Caldinitratiruptor</taxon>
    </lineage>
</organism>
<dbReference type="RefSeq" id="WP_264843019.1">
    <property type="nucleotide sequence ID" value="NZ_AP025628.1"/>
</dbReference>
<protein>
    <submittedName>
        <fullName evidence="2">Uncharacterized protein</fullName>
    </submittedName>
</protein>
<accession>A0AA35CNH2</accession>
<gene>
    <name evidence="2" type="ORF">caldi_35220</name>
</gene>
<dbReference type="AlphaFoldDB" id="A0AA35CNH2"/>
<proteinExistence type="predicted"/>
<name>A0AA35CNH2_9FIRM</name>
<feature type="coiled-coil region" evidence="1">
    <location>
        <begin position="63"/>
        <end position="104"/>
    </location>
</feature>
<dbReference type="Proteomes" id="UP001163687">
    <property type="component" value="Chromosome"/>
</dbReference>
<dbReference type="KEGG" id="cmic:caldi_35220"/>
<evidence type="ECO:0000256" key="1">
    <source>
        <dbReference type="SAM" id="Coils"/>
    </source>
</evidence>